<feature type="chain" id="PRO_5033269179" evidence="8">
    <location>
        <begin position="18"/>
        <end position="385"/>
    </location>
</feature>
<evidence type="ECO:0000313" key="11">
    <source>
        <dbReference type="EMBL" id="RDW23336.1"/>
    </source>
</evidence>
<dbReference type="InterPro" id="IPR001461">
    <property type="entry name" value="Aspartic_peptidase_A1"/>
</dbReference>
<evidence type="ECO:0000256" key="2">
    <source>
        <dbReference type="ARBA" id="ARBA00022670"/>
    </source>
</evidence>
<evidence type="ECO:0000256" key="4">
    <source>
        <dbReference type="ARBA" id="ARBA00022750"/>
    </source>
</evidence>
<reference evidence="10 12" key="1">
    <citation type="journal article" date="2016" name="PLoS ONE">
        <title>Sequence Assembly of Yarrowia lipolytica Strain W29/CLIB89 Shows Transposable Element Diversity.</title>
        <authorList>
            <person name="Magnan C."/>
            <person name="Yu J."/>
            <person name="Chang I."/>
            <person name="Jahn E."/>
            <person name="Kanomata Y."/>
            <person name="Wu J."/>
            <person name="Zeller M."/>
            <person name="Oakes M."/>
            <person name="Baldi P."/>
            <person name="Sandmeyer S."/>
        </authorList>
    </citation>
    <scope>NUCLEOTIDE SEQUENCE [LARGE SCALE GENOMIC DNA]</scope>
    <source>
        <strain evidence="10">CLIB89</strain>
        <strain evidence="12">CLIB89(W29)</strain>
    </source>
</reference>
<dbReference type="Proteomes" id="UP000182444">
    <property type="component" value="Chromosome 1C"/>
</dbReference>
<gene>
    <name evidence="11" type="ORF">B0I71DRAFT_13993</name>
    <name evidence="10" type="ORF">YALI1_C28370g</name>
</gene>
<dbReference type="VEuPathDB" id="FungiDB:YALI0_C20273g"/>
<reference evidence="11 13" key="2">
    <citation type="submission" date="2018-07" db="EMBL/GenBank/DDBJ databases">
        <title>Draft Genome Assemblies for Five Robust Yarrowia lipolytica Strains Exhibiting High Lipid Production and Pentose Sugar Utilization and Sugar Alcohol Secretion from Undetoxified Lignocellulosic Biomass Hydrolysates.</title>
        <authorList>
            <consortium name="DOE Joint Genome Institute"/>
            <person name="Walker C."/>
            <person name="Ryu S."/>
            <person name="Na H."/>
            <person name="Zane M."/>
            <person name="LaButti K."/>
            <person name="Lipzen A."/>
            <person name="Haridas S."/>
            <person name="Barry K."/>
            <person name="Grigoriev I.V."/>
            <person name="Quarterman J."/>
            <person name="Slininger P."/>
            <person name="Dien B."/>
            <person name="Trinh C.T."/>
        </authorList>
    </citation>
    <scope>NUCLEOTIDE SEQUENCE [LARGE SCALE GENOMIC DNA]</scope>
    <source>
        <strain evidence="11 13">YB392</strain>
    </source>
</reference>
<dbReference type="EMBL" id="CP017555">
    <property type="protein sequence ID" value="AOW03152.1"/>
    <property type="molecule type" value="Genomic_DNA"/>
</dbReference>
<dbReference type="PRINTS" id="PR00792">
    <property type="entry name" value="PEPSIN"/>
</dbReference>
<name>A0A1D8NBZ2_YARLL</name>
<dbReference type="OMA" id="PSIDCKA"/>
<keyword evidence="4 7" id="KW-0064">Aspartyl protease</keyword>
<feature type="active site" evidence="6">
    <location>
        <position position="80"/>
    </location>
</feature>
<proteinExistence type="inferred from homology"/>
<dbReference type="Pfam" id="PF00026">
    <property type="entry name" value="Asp"/>
    <property type="match status" value="1"/>
</dbReference>
<dbReference type="AlphaFoldDB" id="A0A1D8NBZ2"/>
<dbReference type="Gene3D" id="2.40.70.10">
    <property type="entry name" value="Acid Proteases"/>
    <property type="match status" value="2"/>
</dbReference>
<evidence type="ECO:0000256" key="5">
    <source>
        <dbReference type="ARBA" id="ARBA00022801"/>
    </source>
</evidence>
<feature type="active site" evidence="6">
    <location>
        <position position="263"/>
    </location>
</feature>
<dbReference type="PROSITE" id="PS00141">
    <property type="entry name" value="ASP_PROTEASE"/>
    <property type="match status" value="1"/>
</dbReference>
<evidence type="ECO:0000256" key="6">
    <source>
        <dbReference type="PIRSR" id="PIRSR601461-1"/>
    </source>
</evidence>
<dbReference type="InterPro" id="IPR021109">
    <property type="entry name" value="Peptidase_aspartic_dom_sf"/>
</dbReference>
<dbReference type="CDD" id="cd05474">
    <property type="entry name" value="SAP_like"/>
    <property type="match status" value="1"/>
</dbReference>
<evidence type="ECO:0000259" key="9">
    <source>
        <dbReference type="PROSITE" id="PS51767"/>
    </source>
</evidence>
<dbReference type="InterPro" id="IPR033876">
    <property type="entry name" value="SAP-like"/>
</dbReference>
<dbReference type="SUPFAM" id="SSF50630">
    <property type="entry name" value="Acid proteases"/>
    <property type="match status" value="1"/>
</dbReference>
<dbReference type="PANTHER" id="PTHR47966">
    <property type="entry name" value="BETA-SITE APP-CLEAVING ENZYME, ISOFORM A-RELATED"/>
    <property type="match status" value="1"/>
</dbReference>
<keyword evidence="2 7" id="KW-0645">Protease</keyword>
<dbReference type="FunFam" id="2.40.70.10:FF:000011">
    <property type="entry name" value="Aspartic protease"/>
    <property type="match status" value="1"/>
</dbReference>
<keyword evidence="3 8" id="KW-0732">Signal</keyword>
<dbReference type="InterPro" id="IPR001969">
    <property type="entry name" value="Aspartic_peptidase_AS"/>
</dbReference>
<evidence type="ECO:0000256" key="8">
    <source>
        <dbReference type="SAM" id="SignalP"/>
    </source>
</evidence>
<sequence length="385" mass="42112">MHFSPTLLASFLALVSAAPSNPKVLAFPFTRHQQDSALVQHHLQLSNHRPDPVFISNEFQYYSIDLTLGTPAQKFNVLLDTGSSDLWVYNVSDTTDCAGGACKNTGTFDSSKSSTYHSIDDKYFIQYVSGNASGNWGTDTLSLEGVSLPDFRFATIDNAQGNTGILGVSLPGSESVRKGESTYDNFPIALQKAGYIDRRVYSLYLNDTNAFNGTFLLGGIDHAKFNGSLTVLPLPSPDEFAVKYENIILDGKPIAKPGYTVLDSGTSFSYIPETVYNTIAKKHNLGDVTFFGLPSIDCKANVSLDFEFDGVTIHAQREQLIIDPGIGFCFFGVLPSTYSQNITLFGDTFLRNAYVVYDLEDLQIGIAQAVYTDKTDIRPVTGPLK</sequence>
<protein>
    <submittedName>
        <fullName evidence="11">Aspartic peptidase domain-containing protein</fullName>
    </submittedName>
</protein>
<dbReference type="GO" id="GO:0004190">
    <property type="term" value="F:aspartic-type endopeptidase activity"/>
    <property type="evidence" value="ECO:0007669"/>
    <property type="project" value="UniProtKB-KW"/>
</dbReference>
<dbReference type="VEuPathDB" id="FungiDB:YALI1_C28370g"/>
<keyword evidence="5 7" id="KW-0378">Hydrolase</keyword>
<dbReference type="PROSITE" id="PS51767">
    <property type="entry name" value="PEPTIDASE_A1"/>
    <property type="match status" value="1"/>
</dbReference>
<comment type="similarity">
    <text evidence="1 7">Belongs to the peptidase A1 family.</text>
</comment>
<evidence type="ECO:0000256" key="1">
    <source>
        <dbReference type="ARBA" id="ARBA00007447"/>
    </source>
</evidence>
<evidence type="ECO:0000256" key="7">
    <source>
        <dbReference type="RuleBase" id="RU000454"/>
    </source>
</evidence>
<feature type="domain" description="Peptidase A1" evidence="9">
    <location>
        <begin position="62"/>
        <end position="367"/>
    </location>
</feature>
<evidence type="ECO:0000256" key="3">
    <source>
        <dbReference type="ARBA" id="ARBA00022729"/>
    </source>
</evidence>
<dbReference type="GO" id="GO:0006508">
    <property type="term" value="P:proteolysis"/>
    <property type="evidence" value="ECO:0007669"/>
    <property type="project" value="UniProtKB-KW"/>
</dbReference>
<dbReference type="Proteomes" id="UP000256601">
    <property type="component" value="Unassembled WGS sequence"/>
</dbReference>
<dbReference type="PANTHER" id="PTHR47966:SF65">
    <property type="entry name" value="ASPARTIC-TYPE ENDOPEPTIDASE"/>
    <property type="match status" value="1"/>
</dbReference>
<accession>A0A1D8NBZ2</accession>
<feature type="signal peptide" evidence="8">
    <location>
        <begin position="1"/>
        <end position="17"/>
    </location>
</feature>
<dbReference type="GeneID" id="2909905"/>
<evidence type="ECO:0000313" key="10">
    <source>
        <dbReference type="EMBL" id="AOW03152.1"/>
    </source>
</evidence>
<organism evidence="10 12">
    <name type="scientific">Yarrowia lipolytica</name>
    <name type="common">Candida lipolytica</name>
    <dbReference type="NCBI Taxonomy" id="4952"/>
    <lineage>
        <taxon>Eukaryota</taxon>
        <taxon>Fungi</taxon>
        <taxon>Dikarya</taxon>
        <taxon>Ascomycota</taxon>
        <taxon>Saccharomycotina</taxon>
        <taxon>Dipodascomycetes</taxon>
        <taxon>Dipodascales</taxon>
        <taxon>Dipodascales incertae sedis</taxon>
        <taxon>Yarrowia</taxon>
    </lineage>
</organism>
<dbReference type="EMBL" id="KZ859092">
    <property type="protein sequence ID" value="RDW23336.1"/>
    <property type="molecule type" value="Genomic_DNA"/>
</dbReference>
<evidence type="ECO:0000313" key="13">
    <source>
        <dbReference type="Proteomes" id="UP000256601"/>
    </source>
</evidence>
<dbReference type="KEGG" id="yli:2909905"/>
<evidence type="ECO:0000313" key="12">
    <source>
        <dbReference type="Proteomes" id="UP000182444"/>
    </source>
</evidence>
<dbReference type="eggNOG" id="KOG1339">
    <property type="taxonomic scope" value="Eukaryota"/>
</dbReference>
<dbReference type="InterPro" id="IPR033121">
    <property type="entry name" value="PEPTIDASE_A1"/>
</dbReference>